<protein>
    <recommendedName>
        <fullName evidence="3">Transmembrane protein 208</fullName>
    </recommendedName>
</protein>
<dbReference type="CDD" id="cd00780">
    <property type="entry name" value="NTF2"/>
    <property type="match status" value="1"/>
</dbReference>
<dbReference type="KEGG" id="nai:NECAME_08599"/>
<evidence type="ECO:0000256" key="7">
    <source>
        <dbReference type="ARBA" id="ARBA00023136"/>
    </source>
</evidence>
<dbReference type="STRING" id="51031.W2TJG5"/>
<dbReference type="SUPFAM" id="SSF54427">
    <property type="entry name" value="NTF2-like"/>
    <property type="match status" value="1"/>
</dbReference>
<evidence type="ECO:0000256" key="5">
    <source>
        <dbReference type="ARBA" id="ARBA00022824"/>
    </source>
</evidence>
<dbReference type="CTD" id="25348628"/>
<dbReference type="EMBL" id="KI658779">
    <property type="protein sequence ID" value="ETN81291.1"/>
    <property type="molecule type" value="Genomic_DNA"/>
</dbReference>
<dbReference type="Proteomes" id="UP000053676">
    <property type="component" value="Unassembled WGS sequence"/>
</dbReference>
<dbReference type="GO" id="GO:0006624">
    <property type="term" value="P:vacuolar protein processing"/>
    <property type="evidence" value="ECO:0007669"/>
    <property type="project" value="TreeGrafter"/>
</dbReference>
<dbReference type="GO" id="GO:0005789">
    <property type="term" value="C:endoplasmic reticulum membrane"/>
    <property type="evidence" value="ECO:0007669"/>
    <property type="project" value="UniProtKB-SubCell"/>
</dbReference>
<name>W2TJG5_NECAM</name>
<comment type="similarity">
    <text evidence="2">Belongs to the TMEM208 family.</text>
</comment>
<accession>W2TJG5</accession>
<dbReference type="PANTHER" id="PTHR13505">
    <property type="entry name" value="TRANSMEMBRANE PROTEIN 208"/>
    <property type="match status" value="1"/>
</dbReference>
<evidence type="ECO:0000256" key="2">
    <source>
        <dbReference type="ARBA" id="ARBA00009950"/>
    </source>
</evidence>
<evidence type="ECO:0000256" key="8">
    <source>
        <dbReference type="SAM" id="Phobius"/>
    </source>
</evidence>
<dbReference type="OMA" id="LMSCMAN"/>
<evidence type="ECO:0000256" key="4">
    <source>
        <dbReference type="ARBA" id="ARBA00022692"/>
    </source>
</evidence>
<keyword evidence="6 8" id="KW-1133">Transmembrane helix</keyword>
<organism evidence="10 11">
    <name type="scientific">Necator americanus</name>
    <name type="common">Human hookworm</name>
    <dbReference type="NCBI Taxonomy" id="51031"/>
    <lineage>
        <taxon>Eukaryota</taxon>
        <taxon>Metazoa</taxon>
        <taxon>Ecdysozoa</taxon>
        <taxon>Nematoda</taxon>
        <taxon>Chromadorea</taxon>
        <taxon>Rhabditida</taxon>
        <taxon>Rhabditina</taxon>
        <taxon>Rhabditomorpha</taxon>
        <taxon>Strongyloidea</taxon>
        <taxon>Ancylostomatidae</taxon>
        <taxon>Bunostominae</taxon>
        <taxon>Necator</taxon>
    </lineage>
</organism>
<dbReference type="InterPro" id="IPR018222">
    <property type="entry name" value="Nuclear_transport_factor_2_euk"/>
</dbReference>
<evidence type="ECO:0000313" key="10">
    <source>
        <dbReference type="EMBL" id="ETN81291.1"/>
    </source>
</evidence>
<feature type="transmembrane region" description="Helical" evidence="8">
    <location>
        <begin position="197"/>
        <end position="215"/>
    </location>
</feature>
<comment type="subcellular location">
    <subcellularLocation>
        <location evidence="1">Endoplasmic reticulum membrane</location>
        <topology evidence="1">Multi-pass membrane protein</topology>
    </subcellularLocation>
</comment>
<evidence type="ECO:0000259" key="9">
    <source>
        <dbReference type="PROSITE" id="PS50177"/>
    </source>
</evidence>
<keyword evidence="5" id="KW-0256">Endoplasmic reticulum</keyword>
<dbReference type="Pfam" id="PF02136">
    <property type="entry name" value="NTF2"/>
    <property type="match status" value="1"/>
</dbReference>
<feature type="domain" description="NTF2" evidence="9">
    <location>
        <begin position="10"/>
        <end position="134"/>
    </location>
</feature>
<evidence type="ECO:0000256" key="1">
    <source>
        <dbReference type="ARBA" id="ARBA00004477"/>
    </source>
</evidence>
<gene>
    <name evidence="10" type="ORF">NECAME_08599</name>
</gene>
<proteinExistence type="inferred from homology"/>
<keyword evidence="7 8" id="KW-0472">Membrane</keyword>
<keyword evidence="4 8" id="KW-0812">Transmembrane</keyword>
<dbReference type="GO" id="GO:0005773">
    <property type="term" value="C:vacuole"/>
    <property type="evidence" value="ECO:0007669"/>
    <property type="project" value="GOC"/>
</dbReference>
<dbReference type="PROSITE" id="PS50177">
    <property type="entry name" value="NTF2_DOMAIN"/>
    <property type="match status" value="1"/>
</dbReference>
<evidence type="ECO:0000313" key="11">
    <source>
        <dbReference type="Proteomes" id="UP000053676"/>
    </source>
</evidence>
<dbReference type="PANTHER" id="PTHR13505:SF7">
    <property type="entry name" value="TRANSMEMBRANE PROTEIN 208"/>
    <property type="match status" value="1"/>
</dbReference>
<reference evidence="11" key="1">
    <citation type="journal article" date="2014" name="Nat. Genet.">
        <title>Genome of the human hookworm Necator americanus.</title>
        <authorList>
            <person name="Tang Y.T."/>
            <person name="Gao X."/>
            <person name="Rosa B.A."/>
            <person name="Abubucker S."/>
            <person name="Hallsworth-Pepin K."/>
            <person name="Martin J."/>
            <person name="Tyagi R."/>
            <person name="Heizer E."/>
            <person name="Zhang X."/>
            <person name="Bhonagiri-Palsikar V."/>
            <person name="Minx P."/>
            <person name="Warren W.C."/>
            <person name="Wang Q."/>
            <person name="Zhan B."/>
            <person name="Hotez P.J."/>
            <person name="Sternberg P.W."/>
            <person name="Dougall A."/>
            <person name="Gaze S.T."/>
            <person name="Mulvenna J."/>
            <person name="Sotillo J."/>
            <person name="Ranganathan S."/>
            <person name="Rabelo E.M."/>
            <person name="Wilson R.K."/>
            <person name="Felgner P.L."/>
            <person name="Bethony J."/>
            <person name="Hawdon J.M."/>
            <person name="Gasser R.B."/>
            <person name="Loukas A."/>
            <person name="Mitreva M."/>
        </authorList>
    </citation>
    <scope>NUCLEOTIDE SEQUENCE [LARGE SCALE GENOMIC DNA]</scope>
</reference>
<keyword evidence="11" id="KW-1185">Reference proteome</keyword>
<dbReference type="GeneID" id="25348628"/>
<dbReference type="Pfam" id="PF05620">
    <property type="entry name" value="TMEM208_SND2"/>
    <property type="match status" value="1"/>
</dbReference>
<sequence>MSFNPDYENIATAFVQHYYSKFDQGDGMARAQGLGDLYDPENSYMSFEGVQCKGRDTILAKFSVSFLPYAHYTSAGCDHSHPSKYESLTFKQIQRAITKCDSQPLYDGSILVMVLGQLKVGPYLVRNSYERLVLNSIAVLWSSTSIEKTMVKQATKGQKEIYDDNQSTILTFGAACFIVIVVHSAASVFLLEANSNSYILFGISVLIEFIALALMKSMAGARFDERGRVTDAGMDLNDPASFGEYCKDVVILTIISQVIALYSTYAYLILLLIPAAAAYKLFFGLVLPWITAPCEDSIEDKDDKKLRKRERREKIVYRR</sequence>
<dbReference type="InterPro" id="IPR032710">
    <property type="entry name" value="NTF2-like_dom_sf"/>
</dbReference>
<evidence type="ECO:0000256" key="3">
    <source>
        <dbReference type="ARBA" id="ARBA00015033"/>
    </source>
</evidence>
<dbReference type="AlphaFoldDB" id="W2TJG5"/>
<feature type="transmembrane region" description="Helical" evidence="8">
    <location>
        <begin position="169"/>
        <end position="191"/>
    </location>
</feature>
<dbReference type="OrthoDB" id="10012212at2759"/>
<dbReference type="InterPro" id="IPR008506">
    <property type="entry name" value="SND2/TMEM208"/>
</dbReference>
<dbReference type="Gene3D" id="3.10.450.50">
    <property type="match status" value="1"/>
</dbReference>
<dbReference type="InterPro" id="IPR002075">
    <property type="entry name" value="NTF2_dom"/>
</dbReference>
<evidence type="ECO:0000256" key="6">
    <source>
        <dbReference type="ARBA" id="ARBA00022989"/>
    </source>
</evidence>